<sequence>MTPAVHHRSVAADFTDRVLGTTDWDAPTPVDGWVARDVVDHLVTWLPELLVSRSLPRLASAPVPDGDPVAVWQAHAAAVQALLESPDAAVDVVDPHLGGRTLGEMVDQIYTADVFMHTWDLARATGQDATLDDETCAALLAGMEQMEDAIRASGQFGARVEVSAGADAQTRMIAFIGRDPEWRPPR</sequence>
<gene>
    <name evidence="2" type="ORF">K8U61_10160</name>
</gene>
<accession>A0ABS7UCE8</accession>
<keyword evidence="3" id="KW-1185">Reference proteome</keyword>
<dbReference type="InterPro" id="IPR024344">
    <property type="entry name" value="MDMPI_metal-binding"/>
</dbReference>
<proteinExistence type="predicted"/>
<dbReference type="RefSeq" id="WP_224122898.1">
    <property type="nucleotide sequence ID" value="NZ_JAIQZJ010000005.1"/>
</dbReference>
<organism evidence="2 3">
    <name type="scientific">Nocardioides mangrovi</name>
    <dbReference type="NCBI Taxonomy" id="2874580"/>
    <lineage>
        <taxon>Bacteria</taxon>
        <taxon>Bacillati</taxon>
        <taxon>Actinomycetota</taxon>
        <taxon>Actinomycetes</taxon>
        <taxon>Propionibacteriales</taxon>
        <taxon>Nocardioidaceae</taxon>
        <taxon>Nocardioides</taxon>
    </lineage>
</organism>
<feature type="domain" description="Mycothiol-dependent maleylpyruvate isomerase metal-binding" evidence="1">
    <location>
        <begin position="18"/>
        <end position="122"/>
    </location>
</feature>
<dbReference type="EMBL" id="JAIQZJ010000005">
    <property type="protein sequence ID" value="MBZ5738524.1"/>
    <property type="molecule type" value="Genomic_DNA"/>
</dbReference>
<evidence type="ECO:0000259" key="1">
    <source>
        <dbReference type="Pfam" id="PF11716"/>
    </source>
</evidence>
<evidence type="ECO:0000313" key="3">
    <source>
        <dbReference type="Proteomes" id="UP000780875"/>
    </source>
</evidence>
<dbReference type="GO" id="GO:0016853">
    <property type="term" value="F:isomerase activity"/>
    <property type="evidence" value="ECO:0007669"/>
    <property type="project" value="UniProtKB-KW"/>
</dbReference>
<evidence type="ECO:0000313" key="2">
    <source>
        <dbReference type="EMBL" id="MBZ5738524.1"/>
    </source>
</evidence>
<dbReference type="InterPro" id="IPR034660">
    <property type="entry name" value="DinB/YfiT-like"/>
</dbReference>
<dbReference type="Pfam" id="PF11716">
    <property type="entry name" value="MDMPI_N"/>
    <property type="match status" value="1"/>
</dbReference>
<keyword evidence="2" id="KW-0413">Isomerase</keyword>
<reference evidence="2 3" key="1">
    <citation type="submission" date="2021-09" db="EMBL/GenBank/DDBJ databases">
        <title>Whole genome sequence of Nocardioides sp. GBK3QG-3.</title>
        <authorList>
            <person name="Tuo L."/>
        </authorList>
    </citation>
    <scope>NUCLEOTIDE SEQUENCE [LARGE SCALE GENOMIC DNA]</scope>
    <source>
        <strain evidence="2 3">GBK3QG-3</strain>
    </source>
</reference>
<name>A0ABS7UCE8_9ACTN</name>
<protein>
    <submittedName>
        <fullName evidence="2">Maleylpyruvate isomerase N-terminal domain-containing protein</fullName>
    </submittedName>
</protein>
<comment type="caution">
    <text evidence="2">The sequence shown here is derived from an EMBL/GenBank/DDBJ whole genome shotgun (WGS) entry which is preliminary data.</text>
</comment>
<dbReference type="Proteomes" id="UP000780875">
    <property type="component" value="Unassembled WGS sequence"/>
</dbReference>
<dbReference type="SUPFAM" id="SSF109854">
    <property type="entry name" value="DinB/YfiT-like putative metalloenzymes"/>
    <property type="match status" value="1"/>
</dbReference>